<proteinExistence type="predicted"/>
<protein>
    <recommendedName>
        <fullName evidence="4">Iron transporter</fullName>
    </recommendedName>
</protein>
<evidence type="ECO:0000313" key="2">
    <source>
        <dbReference type="EMBL" id="GAA0763116.1"/>
    </source>
</evidence>
<evidence type="ECO:0000256" key="1">
    <source>
        <dbReference type="SAM" id="Phobius"/>
    </source>
</evidence>
<gene>
    <name evidence="2" type="ORF">GCM10009433_24130</name>
</gene>
<comment type="caution">
    <text evidence="2">The sequence shown here is derived from an EMBL/GenBank/DDBJ whole genome shotgun (WGS) entry which is preliminary data.</text>
</comment>
<name>A0ABN1KD87_9FLAO</name>
<dbReference type="PROSITE" id="PS51257">
    <property type="entry name" value="PROKAR_LIPOPROTEIN"/>
    <property type="match status" value="1"/>
</dbReference>
<reference evidence="2 3" key="1">
    <citation type="journal article" date="2019" name="Int. J. Syst. Evol. Microbiol.">
        <title>The Global Catalogue of Microorganisms (GCM) 10K type strain sequencing project: providing services to taxonomists for standard genome sequencing and annotation.</title>
        <authorList>
            <consortium name="The Broad Institute Genomics Platform"/>
            <consortium name="The Broad Institute Genome Sequencing Center for Infectious Disease"/>
            <person name="Wu L."/>
            <person name="Ma J."/>
        </authorList>
    </citation>
    <scope>NUCLEOTIDE SEQUENCE [LARGE SCALE GENOMIC DNA]</scope>
    <source>
        <strain evidence="2 3">JCM 16231</strain>
    </source>
</reference>
<feature type="transmembrane region" description="Helical" evidence="1">
    <location>
        <begin position="44"/>
        <end position="66"/>
    </location>
</feature>
<evidence type="ECO:0008006" key="4">
    <source>
        <dbReference type="Google" id="ProtNLM"/>
    </source>
</evidence>
<dbReference type="EMBL" id="BAAAGG010000022">
    <property type="protein sequence ID" value="GAA0763116.1"/>
    <property type="molecule type" value="Genomic_DNA"/>
</dbReference>
<keyword evidence="1" id="KW-1133">Transmembrane helix</keyword>
<dbReference type="RefSeq" id="WP_224454598.1">
    <property type="nucleotide sequence ID" value="NZ_BAAAGG010000022.1"/>
</dbReference>
<keyword evidence="1" id="KW-0812">Transmembrane</keyword>
<feature type="transmembrane region" description="Helical" evidence="1">
    <location>
        <begin position="73"/>
        <end position="93"/>
    </location>
</feature>
<accession>A0ABN1KD87</accession>
<sequence length="94" mass="10352">MNLIKSLSDDFEKYYMANSVLGIIASSCLGSIAAMMILADGNTVFHVVHLGWIVIICMVYNAAVLVGFKPKMAFLLQVISVLSSVFTIAYYTFF</sequence>
<keyword evidence="1" id="KW-0472">Membrane</keyword>
<feature type="transmembrane region" description="Helical" evidence="1">
    <location>
        <begin position="20"/>
        <end position="38"/>
    </location>
</feature>
<dbReference type="Proteomes" id="UP001500185">
    <property type="component" value="Unassembled WGS sequence"/>
</dbReference>
<evidence type="ECO:0000313" key="3">
    <source>
        <dbReference type="Proteomes" id="UP001500185"/>
    </source>
</evidence>
<keyword evidence="3" id="KW-1185">Reference proteome</keyword>
<organism evidence="2 3">
    <name type="scientific">Psychroflexus lacisalsi</name>
    <dbReference type="NCBI Taxonomy" id="503928"/>
    <lineage>
        <taxon>Bacteria</taxon>
        <taxon>Pseudomonadati</taxon>
        <taxon>Bacteroidota</taxon>
        <taxon>Flavobacteriia</taxon>
        <taxon>Flavobacteriales</taxon>
        <taxon>Flavobacteriaceae</taxon>
        <taxon>Psychroflexus</taxon>
    </lineage>
</organism>